<keyword evidence="3" id="KW-1185">Reference proteome</keyword>
<dbReference type="PANTHER" id="PTHR46289:SF14">
    <property type="entry name" value="DUF4371 DOMAIN-CONTAINING PROTEIN"/>
    <property type="match status" value="1"/>
</dbReference>
<dbReference type="InterPro" id="IPR008906">
    <property type="entry name" value="HATC_C_dom"/>
</dbReference>
<dbReference type="PANTHER" id="PTHR46289">
    <property type="entry name" value="52 KDA REPRESSOR OF THE INHIBITOR OF THE PROTEIN KINASE-LIKE PROTEIN-RELATED"/>
    <property type="match status" value="1"/>
</dbReference>
<evidence type="ECO:0000313" key="3">
    <source>
        <dbReference type="Proteomes" id="UP000478052"/>
    </source>
</evidence>
<dbReference type="Proteomes" id="UP000478052">
    <property type="component" value="Unassembled WGS sequence"/>
</dbReference>
<dbReference type="OrthoDB" id="6598476at2759"/>
<feature type="non-terminal residue" evidence="2">
    <location>
        <position position="321"/>
    </location>
</feature>
<evidence type="ECO:0000259" key="1">
    <source>
        <dbReference type="Pfam" id="PF05699"/>
    </source>
</evidence>
<accession>A0A6G0VHL7</accession>
<proteinExistence type="predicted"/>
<dbReference type="AlphaFoldDB" id="A0A6G0VHL7"/>
<dbReference type="Pfam" id="PF05699">
    <property type="entry name" value="Dimer_Tnp_hAT"/>
    <property type="match status" value="1"/>
</dbReference>
<dbReference type="EMBL" id="VUJU01017179">
    <property type="protein sequence ID" value="KAF0684825.1"/>
    <property type="molecule type" value="Genomic_DNA"/>
</dbReference>
<gene>
    <name evidence="2" type="ORF">FWK35_00039241</name>
</gene>
<reference evidence="2 3" key="1">
    <citation type="submission" date="2019-08" db="EMBL/GenBank/DDBJ databases">
        <title>Whole genome of Aphis craccivora.</title>
        <authorList>
            <person name="Voronova N.V."/>
            <person name="Shulinski R.S."/>
            <person name="Bandarenka Y.V."/>
            <person name="Zhorov D.G."/>
            <person name="Warner D."/>
        </authorList>
    </citation>
    <scope>NUCLEOTIDE SEQUENCE [LARGE SCALE GENOMIC DNA]</scope>
    <source>
        <strain evidence="2">180601</strain>
        <tissue evidence="2">Whole Body</tissue>
    </source>
</reference>
<sequence length="321" mass="36644">NIVKSLDSISEWSDTVTSSKAHNLSKALTCCEFIVSLHSISNIFSVTSPISRLLQSKNQDKLSATNIIQSVLSTLKTKRQNSVDVFAEIFEICKSNFDELNISLTLPRLGNKMLNRANPKVKSPDEFYRVAIFLPFIDNIICDLANRFSKEVVEIFDLDLFLPDVIIKVFLNKYILGNKIQNIMDKFGEILIKHLSYSKDSINIKLAGEIELWHEFWINKNKIQSGEIPKTAIDLLEYCEELLYPCISILIQILSVLPASTSSAERCFSSLRRLKTWTRTRMGEDRLNGLALIHTHKELEIDIEDVINIFAKSSRKLNFVL</sequence>
<feature type="non-terminal residue" evidence="2">
    <location>
        <position position="1"/>
    </location>
</feature>
<organism evidence="2 3">
    <name type="scientific">Aphis craccivora</name>
    <name type="common">Cowpea aphid</name>
    <dbReference type="NCBI Taxonomy" id="307492"/>
    <lineage>
        <taxon>Eukaryota</taxon>
        <taxon>Metazoa</taxon>
        <taxon>Ecdysozoa</taxon>
        <taxon>Arthropoda</taxon>
        <taxon>Hexapoda</taxon>
        <taxon>Insecta</taxon>
        <taxon>Pterygota</taxon>
        <taxon>Neoptera</taxon>
        <taxon>Paraneoptera</taxon>
        <taxon>Hemiptera</taxon>
        <taxon>Sternorrhyncha</taxon>
        <taxon>Aphidomorpha</taxon>
        <taxon>Aphidoidea</taxon>
        <taxon>Aphididae</taxon>
        <taxon>Aphidini</taxon>
        <taxon>Aphis</taxon>
        <taxon>Aphis</taxon>
    </lineage>
</organism>
<dbReference type="InterPro" id="IPR012337">
    <property type="entry name" value="RNaseH-like_sf"/>
</dbReference>
<name>A0A6G0VHL7_APHCR</name>
<comment type="caution">
    <text evidence="2">The sequence shown here is derived from an EMBL/GenBank/DDBJ whole genome shotgun (WGS) entry which is preliminary data.</text>
</comment>
<dbReference type="GO" id="GO:0046983">
    <property type="term" value="F:protein dimerization activity"/>
    <property type="evidence" value="ECO:0007669"/>
    <property type="project" value="InterPro"/>
</dbReference>
<evidence type="ECO:0000313" key="2">
    <source>
        <dbReference type="EMBL" id="KAF0684825.1"/>
    </source>
</evidence>
<protein>
    <submittedName>
        <fullName evidence="2">52 kDa repressor of the inhibitor of the protein kinase-like</fullName>
    </submittedName>
</protein>
<dbReference type="SUPFAM" id="SSF53098">
    <property type="entry name" value="Ribonuclease H-like"/>
    <property type="match status" value="1"/>
</dbReference>
<dbReference type="InterPro" id="IPR052958">
    <property type="entry name" value="IFN-induced_PKR_regulator"/>
</dbReference>
<feature type="domain" description="HAT C-terminal dimerisation" evidence="1">
    <location>
        <begin position="239"/>
        <end position="299"/>
    </location>
</feature>